<protein>
    <submittedName>
        <fullName evidence="1">Uncharacterized protein</fullName>
    </submittedName>
</protein>
<evidence type="ECO:0000313" key="1">
    <source>
        <dbReference type="EMBL" id="SLN74820.1"/>
    </source>
</evidence>
<accession>A0A1X7AB78</accession>
<dbReference type="AlphaFoldDB" id="A0A1X7AB78"/>
<dbReference type="EMBL" id="FWFK01000011">
    <property type="protein sequence ID" value="SLN74820.1"/>
    <property type="molecule type" value="Genomic_DNA"/>
</dbReference>
<sequence>MALNDYYQCDVCGGKAFYDANIYDSRYVATYDPTEGCDPIAIKALCPSCAKTHEVIVREKEAGAASLNTETE</sequence>
<name>A0A1X7AB78_9RHOB</name>
<gene>
    <name evidence="1" type="ORF">ROJ8625_04107</name>
</gene>
<evidence type="ECO:0000313" key="2">
    <source>
        <dbReference type="Proteomes" id="UP000193570"/>
    </source>
</evidence>
<keyword evidence="2" id="KW-1185">Reference proteome</keyword>
<organism evidence="1 2">
    <name type="scientific">Roseivivax jejudonensis</name>
    <dbReference type="NCBI Taxonomy" id="1529041"/>
    <lineage>
        <taxon>Bacteria</taxon>
        <taxon>Pseudomonadati</taxon>
        <taxon>Pseudomonadota</taxon>
        <taxon>Alphaproteobacteria</taxon>
        <taxon>Rhodobacterales</taxon>
        <taxon>Roseobacteraceae</taxon>
        <taxon>Roseivivax</taxon>
    </lineage>
</organism>
<proteinExistence type="predicted"/>
<reference evidence="1 2" key="1">
    <citation type="submission" date="2017-03" db="EMBL/GenBank/DDBJ databases">
        <authorList>
            <person name="Afonso C.L."/>
            <person name="Miller P.J."/>
            <person name="Scott M.A."/>
            <person name="Spackman E."/>
            <person name="Goraichik I."/>
            <person name="Dimitrov K.M."/>
            <person name="Suarez D.L."/>
            <person name="Swayne D.E."/>
        </authorList>
    </citation>
    <scope>NUCLEOTIDE SEQUENCE [LARGE SCALE GENOMIC DNA]</scope>
    <source>
        <strain evidence="1 2">CECT 8625</strain>
    </source>
</reference>
<dbReference type="Proteomes" id="UP000193570">
    <property type="component" value="Unassembled WGS sequence"/>
</dbReference>